<evidence type="ECO:0000313" key="4">
    <source>
        <dbReference type="EMBL" id="KAJ7951694.1"/>
    </source>
</evidence>
<reference evidence="4" key="1">
    <citation type="journal article" date="2023" name="Science">
        <title>Elucidation of the pathway for biosynthesis of saponin adjuvants from the soapbark tree.</title>
        <authorList>
            <person name="Reed J."/>
            <person name="Orme A."/>
            <person name="El-Demerdash A."/>
            <person name="Owen C."/>
            <person name="Martin L.B.B."/>
            <person name="Misra R.C."/>
            <person name="Kikuchi S."/>
            <person name="Rejzek M."/>
            <person name="Martin A.C."/>
            <person name="Harkess A."/>
            <person name="Leebens-Mack J."/>
            <person name="Louveau T."/>
            <person name="Stephenson M.J."/>
            <person name="Osbourn A."/>
        </authorList>
    </citation>
    <scope>NUCLEOTIDE SEQUENCE</scope>
    <source>
        <strain evidence="4">S10</strain>
    </source>
</reference>
<dbReference type="Gene3D" id="1.25.40.10">
    <property type="entry name" value="Tetratricopeptide repeat domain"/>
    <property type="match status" value="1"/>
</dbReference>
<dbReference type="AlphaFoldDB" id="A0AAD7L510"/>
<accession>A0AAD7L510</accession>
<keyword evidence="5" id="KW-1185">Reference proteome</keyword>
<dbReference type="PANTHER" id="PTHR47447">
    <property type="entry name" value="OS03G0856100 PROTEIN"/>
    <property type="match status" value="1"/>
</dbReference>
<dbReference type="Pfam" id="PF12854">
    <property type="entry name" value="PPR_1"/>
    <property type="match status" value="1"/>
</dbReference>
<dbReference type="InterPro" id="IPR011990">
    <property type="entry name" value="TPR-like_helical_dom_sf"/>
</dbReference>
<dbReference type="KEGG" id="qsa:O6P43_027702"/>
<dbReference type="Pfam" id="PF01535">
    <property type="entry name" value="PPR"/>
    <property type="match status" value="2"/>
</dbReference>
<organism evidence="4 5">
    <name type="scientific">Quillaja saponaria</name>
    <name type="common">Soap bark tree</name>
    <dbReference type="NCBI Taxonomy" id="32244"/>
    <lineage>
        <taxon>Eukaryota</taxon>
        <taxon>Viridiplantae</taxon>
        <taxon>Streptophyta</taxon>
        <taxon>Embryophyta</taxon>
        <taxon>Tracheophyta</taxon>
        <taxon>Spermatophyta</taxon>
        <taxon>Magnoliopsida</taxon>
        <taxon>eudicotyledons</taxon>
        <taxon>Gunneridae</taxon>
        <taxon>Pentapetalae</taxon>
        <taxon>rosids</taxon>
        <taxon>fabids</taxon>
        <taxon>Fabales</taxon>
        <taxon>Quillajaceae</taxon>
        <taxon>Quillaja</taxon>
    </lineage>
</organism>
<evidence type="ECO:0000313" key="5">
    <source>
        <dbReference type="Proteomes" id="UP001163823"/>
    </source>
</evidence>
<dbReference type="NCBIfam" id="TIGR00756">
    <property type="entry name" value="PPR"/>
    <property type="match status" value="4"/>
</dbReference>
<evidence type="ECO:0000256" key="3">
    <source>
        <dbReference type="PROSITE-ProRule" id="PRU00708"/>
    </source>
</evidence>
<keyword evidence="2" id="KW-0677">Repeat</keyword>
<dbReference type="PROSITE" id="PS51375">
    <property type="entry name" value="PPR"/>
    <property type="match status" value="3"/>
</dbReference>
<dbReference type="InterPro" id="IPR002885">
    <property type="entry name" value="PPR_rpt"/>
</dbReference>
<evidence type="ECO:0000256" key="2">
    <source>
        <dbReference type="ARBA" id="ARBA00022737"/>
    </source>
</evidence>
<name>A0AAD7L510_QUISA</name>
<evidence type="ECO:0000256" key="1">
    <source>
        <dbReference type="ARBA" id="ARBA00007626"/>
    </source>
</evidence>
<comment type="similarity">
    <text evidence="1">Belongs to the PPR family. P subfamily.</text>
</comment>
<gene>
    <name evidence="4" type="ORF">O6P43_027702</name>
</gene>
<feature type="repeat" description="PPR" evidence="3">
    <location>
        <begin position="179"/>
        <end position="213"/>
    </location>
</feature>
<sequence>MVILGEDADMEVALAAMGEDLENCIGLLKKWDLVLNPYNFLLQSYLRYCDSSKAFDVYMELQRRGYKLDIFANNMQLRALAKDARQDHFFSSQKWWRMIAGPYSVLLNVLVAEGQLRKNDTIVEGYLYAMLESLCSTGKTTEAIDLLDKIHEKASVEQEMMMRLLKIFEDSEHSDCKPDVISYNFLINCLGKNGGLDEAHMRFKETQEKGLNPDVVTYSTLIECIGKTVKVEMACRLFIEMLAEGCCPNIITYNILLDCLERSGRTAEAVDLYAKLSKV</sequence>
<feature type="repeat" description="PPR" evidence="3">
    <location>
        <begin position="249"/>
        <end position="279"/>
    </location>
</feature>
<dbReference type="Proteomes" id="UP001163823">
    <property type="component" value="Chromosome 11"/>
</dbReference>
<feature type="repeat" description="PPR" evidence="3">
    <location>
        <begin position="214"/>
        <end position="248"/>
    </location>
</feature>
<protein>
    <submittedName>
        <fullName evidence="4">Pentatricopeptide repeat-containing protein</fullName>
    </submittedName>
</protein>
<dbReference type="PANTHER" id="PTHR47447:SF28">
    <property type="entry name" value="PENTACOTRIPEPTIDE-REPEAT REGION OF PRORP DOMAIN-CONTAINING PROTEIN"/>
    <property type="match status" value="1"/>
</dbReference>
<dbReference type="Pfam" id="PF13041">
    <property type="entry name" value="PPR_2"/>
    <property type="match status" value="1"/>
</dbReference>
<proteinExistence type="inferred from homology"/>
<dbReference type="EMBL" id="JARAOO010000011">
    <property type="protein sequence ID" value="KAJ7951694.1"/>
    <property type="molecule type" value="Genomic_DNA"/>
</dbReference>
<comment type="caution">
    <text evidence="4">The sequence shown here is derived from an EMBL/GenBank/DDBJ whole genome shotgun (WGS) entry which is preliminary data.</text>
</comment>